<evidence type="ECO:0000256" key="4">
    <source>
        <dbReference type="ARBA" id="ARBA00022840"/>
    </source>
</evidence>
<dbReference type="PANTHER" id="PTHR42711">
    <property type="entry name" value="ABC TRANSPORTER ATP-BINDING PROTEIN"/>
    <property type="match status" value="1"/>
</dbReference>
<protein>
    <submittedName>
        <fullName evidence="6">Putative ABC transporter ATP-binding protein</fullName>
    </submittedName>
</protein>
<feature type="domain" description="ABC transporter" evidence="5">
    <location>
        <begin position="4"/>
        <end position="235"/>
    </location>
</feature>
<dbReference type="Pfam" id="PF00005">
    <property type="entry name" value="ABC_tran"/>
    <property type="match status" value="1"/>
</dbReference>
<keyword evidence="3" id="KW-0547">Nucleotide-binding</keyword>
<gene>
    <name evidence="6" type="ORF">XD73_0312</name>
</gene>
<organism evidence="6 7">
    <name type="scientific">Anaerolinea thermophila</name>
    <dbReference type="NCBI Taxonomy" id="167964"/>
    <lineage>
        <taxon>Bacteria</taxon>
        <taxon>Bacillati</taxon>
        <taxon>Chloroflexota</taxon>
        <taxon>Anaerolineae</taxon>
        <taxon>Anaerolineales</taxon>
        <taxon>Anaerolineaceae</taxon>
        <taxon>Anaerolinea</taxon>
    </lineage>
</organism>
<dbReference type="GO" id="GO:0016887">
    <property type="term" value="F:ATP hydrolysis activity"/>
    <property type="evidence" value="ECO:0007669"/>
    <property type="project" value="InterPro"/>
</dbReference>
<evidence type="ECO:0000256" key="3">
    <source>
        <dbReference type="ARBA" id="ARBA00022741"/>
    </source>
</evidence>
<dbReference type="PROSITE" id="PS50893">
    <property type="entry name" value="ABC_TRANSPORTER_2"/>
    <property type="match status" value="1"/>
</dbReference>
<reference evidence="6 7" key="1">
    <citation type="journal article" date="2015" name="MBio">
        <title>Genome-Resolved Metagenomic Analysis Reveals Roles for Candidate Phyla and Other Microbial Community Members in Biogeochemical Transformations in Oil Reservoirs.</title>
        <authorList>
            <person name="Hu P."/>
            <person name="Tom L."/>
            <person name="Singh A."/>
            <person name="Thomas B.C."/>
            <person name="Baker B.J."/>
            <person name="Piceno Y.M."/>
            <person name="Andersen G.L."/>
            <person name="Banfield J.F."/>
        </authorList>
    </citation>
    <scope>NUCLEOTIDE SEQUENCE [LARGE SCALE GENOMIC DNA]</scope>
    <source>
        <strain evidence="6">46_16</strain>
    </source>
</reference>
<dbReference type="InterPro" id="IPR050763">
    <property type="entry name" value="ABC_transporter_ATP-binding"/>
</dbReference>
<dbReference type="AlphaFoldDB" id="A0A124FN55"/>
<dbReference type="InterPro" id="IPR003439">
    <property type="entry name" value="ABC_transporter-like_ATP-bd"/>
</dbReference>
<dbReference type="PATRIC" id="fig|167964.4.peg.196"/>
<dbReference type="InterPro" id="IPR027417">
    <property type="entry name" value="P-loop_NTPase"/>
</dbReference>
<evidence type="ECO:0000256" key="2">
    <source>
        <dbReference type="ARBA" id="ARBA00022448"/>
    </source>
</evidence>
<dbReference type="SUPFAM" id="SSF52540">
    <property type="entry name" value="P-loop containing nucleoside triphosphate hydrolases"/>
    <property type="match status" value="1"/>
</dbReference>
<dbReference type="EMBL" id="LGFU01000006">
    <property type="protein sequence ID" value="KUK46841.1"/>
    <property type="molecule type" value="Genomic_DNA"/>
</dbReference>
<comment type="caution">
    <text evidence="6">The sequence shown here is derived from an EMBL/GenBank/DDBJ whole genome shotgun (WGS) entry which is preliminary data.</text>
</comment>
<dbReference type="SMART" id="SM00382">
    <property type="entry name" value="AAA"/>
    <property type="match status" value="1"/>
</dbReference>
<evidence type="ECO:0000256" key="1">
    <source>
        <dbReference type="ARBA" id="ARBA00005417"/>
    </source>
</evidence>
<evidence type="ECO:0000259" key="5">
    <source>
        <dbReference type="PROSITE" id="PS50893"/>
    </source>
</evidence>
<dbReference type="InterPro" id="IPR003593">
    <property type="entry name" value="AAA+_ATPase"/>
</dbReference>
<sequence>MDIISLQQVAFQYNGGFALQDVSFQVQKGEVFALLGPNGAGKTTTIRLLNGLLRATSGEIRVLGCDPLKDGIIVRGKTGVLTETPALYERLTALENMQFFGTLNGMAPADLKARIAELLDFFDLAEHADQRVGTYSRGMRQRLAIARALLHRPELLFLDEPTSNLDPEIAHQVQDLIIRVKKEENCSVVICTHRLYEAEQVCDRAAIMHKGRLLAQGTLAELREAAGLRKRVRFTLRNELTDGAWRQLLATPFVEEGEQSNPNAFILDVEDYATVPEIVAWLVQYHIDILSVTPQQPSLEEVYFQLQKRVEVQCEF</sequence>
<dbReference type="PANTHER" id="PTHR42711:SF5">
    <property type="entry name" value="ABC TRANSPORTER ATP-BINDING PROTEIN NATA"/>
    <property type="match status" value="1"/>
</dbReference>
<proteinExistence type="inferred from homology"/>
<evidence type="ECO:0000313" key="7">
    <source>
        <dbReference type="Proteomes" id="UP000064249"/>
    </source>
</evidence>
<dbReference type="Gene3D" id="3.40.50.300">
    <property type="entry name" value="P-loop containing nucleotide triphosphate hydrolases"/>
    <property type="match status" value="1"/>
</dbReference>
<accession>A0A124FN55</accession>
<keyword evidence="4 6" id="KW-0067">ATP-binding</keyword>
<dbReference type="GO" id="GO:0005524">
    <property type="term" value="F:ATP binding"/>
    <property type="evidence" value="ECO:0007669"/>
    <property type="project" value="UniProtKB-KW"/>
</dbReference>
<keyword evidence="2" id="KW-0813">Transport</keyword>
<comment type="similarity">
    <text evidence="1">Belongs to the ABC transporter superfamily.</text>
</comment>
<evidence type="ECO:0000313" key="6">
    <source>
        <dbReference type="EMBL" id="KUK46841.1"/>
    </source>
</evidence>
<dbReference type="Proteomes" id="UP000064249">
    <property type="component" value="Unassembled WGS sequence"/>
</dbReference>
<name>A0A124FN55_9CHLR</name>